<proteinExistence type="predicted"/>
<dbReference type="RefSeq" id="WP_130503448.1">
    <property type="nucleotide sequence ID" value="NZ_SHLI01000001.1"/>
</dbReference>
<evidence type="ECO:0000313" key="4">
    <source>
        <dbReference type="Proteomes" id="UP000292298"/>
    </source>
</evidence>
<dbReference type="Proteomes" id="UP000292298">
    <property type="component" value="Unassembled WGS sequence"/>
</dbReference>
<dbReference type="OrthoDB" id="9811121at2"/>
<dbReference type="EMBL" id="SHLI01000001">
    <property type="protein sequence ID" value="RZU99199.1"/>
    <property type="molecule type" value="Genomic_DNA"/>
</dbReference>
<evidence type="ECO:0000256" key="1">
    <source>
        <dbReference type="ARBA" id="ARBA00022801"/>
    </source>
</evidence>
<evidence type="ECO:0000313" key="3">
    <source>
        <dbReference type="EMBL" id="RZU99199.1"/>
    </source>
</evidence>
<accession>A0A4Q8D1G8</accession>
<dbReference type="Pfam" id="PF00795">
    <property type="entry name" value="CN_hydrolase"/>
    <property type="match status" value="1"/>
</dbReference>
<gene>
    <name evidence="3" type="ORF">EV698_1480</name>
</gene>
<dbReference type="InterPro" id="IPR050345">
    <property type="entry name" value="Aliph_Amidase/BUP"/>
</dbReference>
<dbReference type="AlphaFoldDB" id="A0A4Q8D1G8"/>
<dbReference type="InterPro" id="IPR003010">
    <property type="entry name" value="C-N_Hydrolase"/>
</dbReference>
<sequence>MNSQRHDQKPGVTIAIAQASTEMSGGAERLPVISAIASSLSQHRRKTSVMLILPELFLSGYVRTLHDPAQAASADNRYLSLICDIARTQQLWIVTGLARSRPNGIANSAVAIHPNGQVIAEYDKICLFGNAEKKAFVAGRRTIVFDSPLGRTGLAICFDVEQADLVKKMARAGAANLLVPTANMSPYNQVPVKTLPTRAVEAGVRIVYANYAGIDGDLTMLGQSTVIDSRGNILALLGDSPELAIVHLDQDQADRLGTMSQPADDPSLSQLLDD</sequence>
<dbReference type="PROSITE" id="PS50263">
    <property type="entry name" value="CN_HYDROLASE"/>
    <property type="match status" value="1"/>
</dbReference>
<reference evidence="3 4" key="1">
    <citation type="submission" date="2019-02" db="EMBL/GenBank/DDBJ databases">
        <title>Genomic Encyclopedia of Type Strains, Phase IV (KMG-IV): sequencing the most valuable type-strain genomes for metagenomic binning, comparative biology and taxonomic classification.</title>
        <authorList>
            <person name="Goeker M."/>
        </authorList>
    </citation>
    <scope>NUCLEOTIDE SEQUENCE [LARGE SCALE GENOMIC DNA]</scope>
    <source>
        <strain evidence="3 4">DSM 21056</strain>
    </source>
</reference>
<keyword evidence="4" id="KW-1185">Reference proteome</keyword>
<dbReference type="InterPro" id="IPR036526">
    <property type="entry name" value="C-N_Hydrolase_sf"/>
</dbReference>
<protein>
    <submittedName>
        <fullName evidence="3">Putative amidohydrolase</fullName>
    </submittedName>
</protein>
<keyword evidence="1 3" id="KW-0378">Hydrolase</keyword>
<dbReference type="GO" id="GO:0016811">
    <property type="term" value="F:hydrolase activity, acting on carbon-nitrogen (but not peptide) bonds, in linear amides"/>
    <property type="evidence" value="ECO:0007669"/>
    <property type="project" value="TreeGrafter"/>
</dbReference>
<dbReference type="PANTHER" id="PTHR43674:SF2">
    <property type="entry name" value="BETA-UREIDOPROPIONASE"/>
    <property type="match status" value="1"/>
</dbReference>
<feature type="domain" description="CN hydrolase" evidence="2">
    <location>
        <begin position="12"/>
        <end position="250"/>
    </location>
</feature>
<dbReference type="Gene3D" id="3.60.110.10">
    <property type="entry name" value="Carbon-nitrogen hydrolase"/>
    <property type="match status" value="1"/>
</dbReference>
<comment type="caution">
    <text evidence="3">The sequence shown here is derived from an EMBL/GenBank/DDBJ whole genome shotgun (WGS) entry which is preliminary data.</text>
</comment>
<dbReference type="SUPFAM" id="SSF56317">
    <property type="entry name" value="Carbon-nitrogen hydrolase"/>
    <property type="match status" value="1"/>
</dbReference>
<evidence type="ECO:0000259" key="2">
    <source>
        <dbReference type="PROSITE" id="PS50263"/>
    </source>
</evidence>
<name>A0A4Q8D1G8_9GAMM</name>
<dbReference type="PANTHER" id="PTHR43674">
    <property type="entry name" value="NITRILASE C965.09-RELATED"/>
    <property type="match status" value="1"/>
</dbReference>
<organism evidence="3 4">
    <name type="scientific">Spiribacter vilamensis</name>
    <dbReference type="NCBI Taxonomy" id="531306"/>
    <lineage>
        <taxon>Bacteria</taxon>
        <taxon>Pseudomonadati</taxon>
        <taxon>Pseudomonadota</taxon>
        <taxon>Gammaproteobacteria</taxon>
        <taxon>Chromatiales</taxon>
        <taxon>Ectothiorhodospiraceae</taxon>
        <taxon>Spiribacter</taxon>
    </lineage>
</organism>